<proteinExistence type="inferred from homology"/>
<evidence type="ECO:0000256" key="6">
    <source>
        <dbReference type="ARBA" id="ARBA00022692"/>
    </source>
</evidence>
<feature type="transmembrane region" description="Helical" evidence="11">
    <location>
        <begin position="239"/>
        <end position="260"/>
    </location>
</feature>
<dbReference type="InterPro" id="IPR027417">
    <property type="entry name" value="P-loop_NTPase"/>
</dbReference>
<feature type="region of interest" description="Disordered" evidence="12">
    <location>
        <begin position="280"/>
        <end position="303"/>
    </location>
</feature>
<dbReference type="SUPFAM" id="SSF161098">
    <property type="entry name" value="MetI-like"/>
    <property type="match status" value="1"/>
</dbReference>
<evidence type="ECO:0000256" key="3">
    <source>
        <dbReference type="ARBA" id="ARBA00005417"/>
    </source>
</evidence>
<evidence type="ECO:0000313" key="16">
    <source>
        <dbReference type="Proteomes" id="UP000327294"/>
    </source>
</evidence>
<keyword evidence="7" id="KW-0547">Nucleotide-binding</keyword>
<dbReference type="EMBL" id="CP045096">
    <property type="protein sequence ID" value="QFR01727.1"/>
    <property type="molecule type" value="Genomic_DNA"/>
</dbReference>
<feature type="transmembrane region" description="Helical" evidence="11">
    <location>
        <begin position="194"/>
        <end position="219"/>
    </location>
</feature>
<keyword evidence="9 11" id="KW-1133">Transmembrane helix</keyword>
<dbReference type="SMART" id="SM00382">
    <property type="entry name" value="AAA"/>
    <property type="match status" value="1"/>
</dbReference>
<dbReference type="InterPro" id="IPR013563">
    <property type="entry name" value="Oligopep_ABC_C"/>
</dbReference>
<sequence>MSFFAKFRRQRVAVAAAVVLLLVALAAVLAPLIAPYDPLAQNLDALLQGPSGSHWLGTDALGRDVMSRLLYAARVSLPAALLALGVAVAIGVPCGLVMGYVGGRIDRIGMVCTDVILTFPGVMLAIALIAVFGNNMVNAMVALGVVYSPNFVRLARAETLAVRGENYVAAAQLLGYPARRLLARHILPNIAPPLLVQAFLTFGFALLAQSGLSFLGLGVQPPYPGWGAMLAEGASYMSQNPVLILPPGLAIALTVLAANLMGDGIRDSIGAGVRRGAVTSRPRGAGKLRRPAPPTAAVPTGEPGVLEVSGLSVGYDSDGETRLILEDVSLRVPRGKTLALVGESGSGKSVTALAVMGLLRPPLGVLAGSARLDGQELIGAGRSELDQLRGSAMSMVFQDPLASLNPSFTIGNQLVETIRRHTGLNRAAAGARALELLERVHIPNAAERLKAYPHELSGGMAQRVMIALATACRPKLIIADEPTTALDVTVEAEILDLFRELQADLGASVLFITHDMGVVADIADEAAVMYAGQIVEQAPVDELFTRPTHPYTKALLNCIPSRHQGGDALPTIPGVVPDPGRRPAGCRFADRCAHARDDCAAPQPLRITSGGAVRCVLADSGPHRTPAPAVEKKVQA</sequence>
<dbReference type="Pfam" id="PF00005">
    <property type="entry name" value="ABC_tran"/>
    <property type="match status" value="1"/>
</dbReference>
<organism evidence="15 16">
    <name type="scientific">Streptomyces phaeolivaceus</name>
    <dbReference type="NCBI Taxonomy" id="2653200"/>
    <lineage>
        <taxon>Bacteria</taxon>
        <taxon>Bacillati</taxon>
        <taxon>Actinomycetota</taxon>
        <taxon>Actinomycetes</taxon>
        <taxon>Kitasatosporales</taxon>
        <taxon>Streptomycetaceae</taxon>
        <taxon>Streptomyces</taxon>
    </lineage>
</organism>
<dbReference type="GO" id="GO:0005524">
    <property type="term" value="F:ATP binding"/>
    <property type="evidence" value="ECO:0007669"/>
    <property type="project" value="UniProtKB-KW"/>
</dbReference>
<keyword evidence="8 15" id="KW-0067">ATP-binding</keyword>
<dbReference type="InterPro" id="IPR003593">
    <property type="entry name" value="AAA+_ATPase"/>
</dbReference>
<evidence type="ECO:0000256" key="12">
    <source>
        <dbReference type="SAM" id="MobiDB-lite"/>
    </source>
</evidence>
<feature type="transmembrane region" description="Helical" evidence="11">
    <location>
        <begin position="79"/>
        <end position="101"/>
    </location>
</feature>
<dbReference type="InterPro" id="IPR003439">
    <property type="entry name" value="ABC_transporter-like_ATP-bd"/>
</dbReference>
<keyword evidence="5" id="KW-1003">Cell membrane</keyword>
<dbReference type="CDD" id="cd03257">
    <property type="entry name" value="ABC_NikE_OppD_transporters"/>
    <property type="match status" value="1"/>
</dbReference>
<evidence type="ECO:0000256" key="11">
    <source>
        <dbReference type="RuleBase" id="RU363032"/>
    </source>
</evidence>
<dbReference type="Proteomes" id="UP000327294">
    <property type="component" value="Chromosome"/>
</dbReference>
<dbReference type="InterPro" id="IPR017871">
    <property type="entry name" value="ABC_transporter-like_CS"/>
</dbReference>
<dbReference type="GO" id="GO:0015833">
    <property type="term" value="P:peptide transport"/>
    <property type="evidence" value="ECO:0007669"/>
    <property type="project" value="InterPro"/>
</dbReference>
<dbReference type="GO" id="GO:0016887">
    <property type="term" value="F:ATP hydrolysis activity"/>
    <property type="evidence" value="ECO:0007669"/>
    <property type="project" value="InterPro"/>
</dbReference>
<dbReference type="NCBIfam" id="TIGR01727">
    <property type="entry name" value="oligo_HPY"/>
    <property type="match status" value="1"/>
</dbReference>
<evidence type="ECO:0000256" key="10">
    <source>
        <dbReference type="ARBA" id="ARBA00023136"/>
    </source>
</evidence>
<dbReference type="CDD" id="cd06261">
    <property type="entry name" value="TM_PBP2"/>
    <property type="match status" value="1"/>
</dbReference>
<dbReference type="InterPro" id="IPR050388">
    <property type="entry name" value="ABC_Ni/Peptide_Import"/>
</dbReference>
<evidence type="ECO:0000259" key="13">
    <source>
        <dbReference type="PROSITE" id="PS50893"/>
    </source>
</evidence>
<feature type="domain" description="ABC transporter" evidence="13">
    <location>
        <begin position="306"/>
        <end position="556"/>
    </location>
</feature>
<dbReference type="InterPro" id="IPR025966">
    <property type="entry name" value="OppC_N"/>
</dbReference>
<evidence type="ECO:0000256" key="8">
    <source>
        <dbReference type="ARBA" id="ARBA00022840"/>
    </source>
</evidence>
<evidence type="ECO:0000259" key="14">
    <source>
        <dbReference type="PROSITE" id="PS50928"/>
    </source>
</evidence>
<dbReference type="AlphaFoldDB" id="A0A5P8KFD3"/>
<keyword evidence="16" id="KW-1185">Reference proteome</keyword>
<dbReference type="FunFam" id="3.40.50.300:FF:000016">
    <property type="entry name" value="Oligopeptide ABC transporter ATP-binding component"/>
    <property type="match status" value="1"/>
</dbReference>
<evidence type="ECO:0000256" key="5">
    <source>
        <dbReference type="ARBA" id="ARBA00022475"/>
    </source>
</evidence>
<gene>
    <name evidence="15" type="ORF">F9278_42305</name>
</gene>
<dbReference type="PANTHER" id="PTHR43297:SF2">
    <property type="entry name" value="DIPEPTIDE TRANSPORT ATP-BINDING PROTEIN DPPD"/>
    <property type="match status" value="1"/>
</dbReference>
<dbReference type="Pfam" id="PF12911">
    <property type="entry name" value="OppC_N"/>
    <property type="match status" value="1"/>
</dbReference>
<comment type="similarity">
    <text evidence="11">Belongs to the binding-protein-dependent transport system permease family.</text>
</comment>
<dbReference type="PROSITE" id="PS00211">
    <property type="entry name" value="ABC_TRANSPORTER_1"/>
    <property type="match status" value="1"/>
</dbReference>
<dbReference type="PROSITE" id="PS50928">
    <property type="entry name" value="ABC_TM1"/>
    <property type="match status" value="1"/>
</dbReference>
<keyword evidence="6 11" id="KW-0812">Transmembrane</keyword>
<dbReference type="Pfam" id="PF08352">
    <property type="entry name" value="oligo_HPY"/>
    <property type="match status" value="1"/>
</dbReference>
<evidence type="ECO:0000313" key="15">
    <source>
        <dbReference type="EMBL" id="QFR01727.1"/>
    </source>
</evidence>
<dbReference type="SUPFAM" id="SSF52540">
    <property type="entry name" value="P-loop containing nucleoside triphosphate hydrolases"/>
    <property type="match status" value="1"/>
</dbReference>
<comment type="subcellular location">
    <subcellularLocation>
        <location evidence="11">Cell membrane</location>
        <topology evidence="11">Multi-pass membrane protein</topology>
    </subcellularLocation>
    <subcellularLocation>
        <location evidence="2">Cell membrane</location>
        <topology evidence="2">Peripheral membrane protein</topology>
    </subcellularLocation>
    <subcellularLocation>
        <location evidence="1">Membrane</location>
        <topology evidence="1">Multi-pass membrane protein</topology>
    </subcellularLocation>
</comment>
<accession>A0A5P8KFD3</accession>
<dbReference type="PANTHER" id="PTHR43297">
    <property type="entry name" value="OLIGOPEPTIDE TRANSPORT ATP-BINDING PROTEIN APPD"/>
    <property type="match status" value="1"/>
</dbReference>
<keyword evidence="10 11" id="KW-0472">Membrane</keyword>
<comment type="similarity">
    <text evidence="3">Belongs to the ABC transporter superfamily.</text>
</comment>
<dbReference type="Pfam" id="PF00528">
    <property type="entry name" value="BPD_transp_1"/>
    <property type="match status" value="1"/>
</dbReference>
<feature type="domain" description="ABC transmembrane type-1" evidence="14">
    <location>
        <begin position="73"/>
        <end position="262"/>
    </location>
</feature>
<evidence type="ECO:0000256" key="4">
    <source>
        <dbReference type="ARBA" id="ARBA00022448"/>
    </source>
</evidence>
<evidence type="ECO:0000256" key="9">
    <source>
        <dbReference type="ARBA" id="ARBA00022989"/>
    </source>
</evidence>
<evidence type="ECO:0000256" key="7">
    <source>
        <dbReference type="ARBA" id="ARBA00022741"/>
    </source>
</evidence>
<evidence type="ECO:0000256" key="1">
    <source>
        <dbReference type="ARBA" id="ARBA00004141"/>
    </source>
</evidence>
<dbReference type="PROSITE" id="PS50893">
    <property type="entry name" value="ABC_TRANSPORTER_2"/>
    <property type="match status" value="1"/>
</dbReference>
<name>A0A5P8KFD3_9ACTN</name>
<dbReference type="Gene3D" id="1.10.3720.10">
    <property type="entry name" value="MetI-like"/>
    <property type="match status" value="1"/>
</dbReference>
<keyword evidence="4 11" id="KW-0813">Transport</keyword>
<dbReference type="Gene3D" id="3.40.50.300">
    <property type="entry name" value="P-loop containing nucleotide triphosphate hydrolases"/>
    <property type="match status" value="1"/>
</dbReference>
<dbReference type="GO" id="GO:0055085">
    <property type="term" value="P:transmembrane transport"/>
    <property type="evidence" value="ECO:0007669"/>
    <property type="project" value="InterPro"/>
</dbReference>
<dbReference type="GO" id="GO:0005886">
    <property type="term" value="C:plasma membrane"/>
    <property type="evidence" value="ECO:0007669"/>
    <property type="project" value="UniProtKB-SubCell"/>
</dbReference>
<feature type="transmembrane region" description="Helical" evidence="11">
    <location>
        <begin position="108"/>
        <end position="130"/>
    </location>
</feature>
<dbReference type="RefSeq" id="WP_152173054.1">
    <property type="nucleotide sequence ID" value="NZ_CP045096.1"/>
</dbReference>
<dbReference type="KEGG" id="sphv:F9278_42305"/>
<protein>
    <submittedName>
        <fullName evidence="15">Dipeptide/oligopeptide/nickel ABC transporter permease/ATP-binding protein</fullName>
    </submittedName>
</protein>
<evidence type="ECO:0000256" key="2">
    <source>
        <dbReference type="ARBA" id="ARBA00004202"/>
    </source>
</evidence>
<reference evidence="15 16" key="1">
    <citation type="submission" date="2019-10" db="EMBL/GenBank/DDBJ databases">
        <title>Streptomyces sp. strain GY16 isolated from leaves of Broussonetia papyrifera.</title>
        <authorList>
            <person name="Mo P."/>
        </authorList>
    </citation>
    <scope>NUCLEOTIDE SEQUENCE [LARGE SCALE GENOMIC DNA]</scope>
    <source>
        <strain evidence="15 16">GY16</strain>
    </source>
</reference>
<dbReference type="InterPro" id="IPR035906">
    <property type="entry name" value="MetI-like_sf"/>
</dbReference>
<dbReference type="InterPro" id="IPR000515">
    <property type="entry name" value="MetI-like"/>
</dbReference>